<feature type="signal peptide" evidence="2">
    <location>
        <begin position="1"/>
        <end position="25"/>
    </location>
</feature>
<dbReference type="InterPro" id="IPR008502">
    <property type="entry name" value="Prolamin-like"/>
</dbReference>
<dbReference type="Proteomes" id="UP000489600">
    <property type="component" value="Unassembled WGS sequence"/>
</dbReference>
<dbReference type="OrthoDB" id="1047022at2759"/>
<accession>A0A565C5R2</accession>
<feature type="chain" id="PRO_5021788588" description="Prolamin-like domain-containing protein" evidence="2">
    <location>
        <begin position="26"/>
        <end position="158"/>
    </location>
</feature>
<gene>
    <name evidence="4" type="ORF">ANE_LOCUS19440</name>
</gene>
<dbReference type="PANTHER" id="PTHR31207:SF40">
    <property type="entry name" value="ECA1 GAMETOGENESIS FAMILY PROTEIN (DUF784)-RELATED"/>
    <property type="match status" value="1"/>
</dbReference>
<protein>
    <recommendedName>
        <fullName evidence="3">Prolamin-like domain-containing protein</fullName>
    </recommendedName>
</protein>
<keyword evidence="1 2" id="KW-0732">Signal</keyword>
<evidence type="ECO:0000313" key="4">
    <source>
        <dbReference type="EMBL" id="VVB08996.1"/>
    </source>
</evidence>
<evidence type="ECO:0000259" key="3">
    <source>
        <dbReference type="Pfam" id="PF05617"/>
    </source>
</evidence>
<organism evidence="4 5">
    <name type="scientific">Arabis nemorensis</name>
    <dbReference type="NCBI Taxonomy" id="586526"/>
    <lineage>
        <taxon>Eukaryota</taxon>
        <taxon>Viridiplantae</taxon>
        <taxon>Streptophyta</taxon>
        <taxon>Embryophyta</taxon>
        <taxon>Tracheophyta</taxon>
        <taxon>Spermatophyta</taxon>
        <taxon>Magnoliopsida</taxon>
        <taxon>eudicotyledons</taxon>
        <taxon>Gunneridae</taxon>
        <taxon>Pentapetalae</taxon>
        <taxon>rosids</taxon>
        <taxon>malvids</taxon>
        <taxon>Brassicales</taxon>
        <taxon>Brassicaceae</taxon>
        <taxon>Arabideae</taxon>
        <taxon>Arabis</taxon>
    </lineage>
</organism>
<evidence type="ECO:0000256" key="1">
    <source>
        <dbReference type="ARBA" id="ARBA00022729"/>
    </source>
</evidence>
<feature type="domain" description="Prolamin-like" evidence="3">
    <location>
        <begin position="74"/>
        <end position="146"/>
    </location>
</feature>
<dbReference type="EMBL" id="CABITT030000006">
    <property type="protein sequence ID" value="VVB08996.1"/>
    <property type="molecule type" value="Genomic_DNA"/>
</dbReference>
<reference evidence="4" key="1">
    <citation type="submission" date="2019-07" db="EMBL/GenBank/DDBJ databases">
        <authorList>
            <person name="Dittberner H."/>
        </authorList>
    </citation>
    <scope>NUCLEOTIDE SEQUENCE [LARGE SCALE GENOMIC DNA]</scope>
</reference>
<dbReference type="InterPro" id="IPR040220">
    <property type="entry name" value="DD11"/>
</dbReference>
<evidence type="ECO:0000256" key="2">
    <source>
        <dbReference type="SAM" id="SignalP"/>
    </source>
</evidence>
<comment type="caution">
    <text evidence="4">The sequence shown here is derived from an EMBL/GenBank/DDBJ whole genome shotgun (WGS) entry which is preliminary data.</text>
</comment>
<evidence type="ECO:0000313" key="5">
    <source>
        <dbReference type="Proteomes" id="UP000489600"/>
    </source>
</evidence>
<dbReference type="AlphaFoldDB" id="A0A565C5R2"/>
<keyword evidence="5" id="KW-1185">Reference proteome</keyword>
<name>A0A565C5R2_9BRAS</name>
<sequence>MDSKTKLMVCLSITVLLSFSHPTLATESDDESLLNAFLDVFDPVIAHWPSPGDYNLNVVVRSNTKKHLGYLINCGLKMGDGSHTCNIELKDQLIQNKSLSMDCCRKIVKAGKECHTEWMKLFFQFYQLKHFSSKSTIKINEMWNICTTETEAISPFSG</sequence>
<dbReference type="PANTHER" id="PTHR31207">
    <property type="entry name" value="ECA1 GAMETOGENESIS FAMILY PROTEIN (DUF784)-RELATED-RELATED"/>
    <property type="match status" value="1"/>
</dbReference>
<dbReference type="Pfam" id="PF05617">
    <property type="entry name" value="Prolamin_like"/>
    <property type="match status" value="1"/>
</dbReference>
<proteinExistence type="predicted"/>